<evidence type="ECO:0000256" key="7">
    <source>
        <dbReference type="ARBA" id="ARBA00022723"/>
    </source>
</evidence>
<comment type="caution">
    <text evidence="15">The sequence shown here is derived from an EMBL/GenBank/DDBJ whole genome shotgun (WGS) entry which is preliminary data.</text>
</comment>
<keyword evidence="7" id="KW-0479">Metal-binding</keyword>
<comment type="function">
    <text evidence="3">Might act as an E3 ubiquitin-protein ligase, or as part of E3 complex, which accepts ubiquitin from specific E2 ubiquitin-conjugating enzymes and then transfers it to substrates.</text>
</comment>
<proteinExistence type="inferred from homology"/>
<keyword evidence="11" id="KW-0862">Zinc</keyword>
<dbReference type="Pfam" id="PF01485">
    <property type="entry name" value="IBR"/>
    <property type="match status" value="2"/>
</dbReference>
<keyword evidence="9 12" id="KW-0863">Zinc-finger</keyword>
<evidence type="ECO:0000256" key="11">
    <source>
        <dbReference type="ARBA" id="ARBA00022833"/>
    </source>
</evidence>
<dbReference type="EC" id="2.3.2.31" evidence="5"/>
<evidence type="ECO:0000256" key="5">
    <source>
        <dbReference type="ARBA" id="ARBA00012251"/>
    </source>
</evidence>
<reference evidence="15 16" key="1">
    <citation type="submission" date="2024-01" db="EMBL/GenBank/DDBJ databases">
        <title>The complete chloroplast genome sequence of Lithospermum erythrorhizon: insights into the phylogenetic relationship among Boraginaceae species and the maternal lineages of purple gromwells.</title>
        <authorList>
            <person name="Okada T."/>
            <person name="Watanabe K."/>
        </authorList>
    </citation>
    <scope>NUCLEOTIDE SEQUENCE [LARGE SCALE GENOMIC DNA]</scope>
</reference>
<evidence type="ECO:0000256" key="4">
    <source>
        <dbReference type="ARBA" id="ARBA00005884"/>
    </source>
</evidence>
<dbReference type="SUPFAM" id="SSF57850">
    <property type="entry name" value="RING/U-box"/>
    <property type="match status" value="2"/>
</dbReference>
<dbReference type="SMART" id="SM00647">
    <property type="entry name" value="IBR"/>
    <property type="match status" value="2"/>
</dbReference>
<keyword evidence="15" id="KW-0436">Ligase</keyword>
<evidence type="ECO:0000313" key="15">
    <source>
        <dbReference type="EMBL" id="GAA0140915.1"/>
    </source>
</evidence>
<comment type="cofactor">
    <cofactor evidence="2">
        <name>Zn(2+)</name>
        <dbReference type="ChEBI" id="CHEBI:29105"/>
    </cofactor>
</comment>
<dbReference type="InterPro" id="IPR017907">
    <property type="entry name" value="Znf_RING_CS"/>
</dbReference>
<dbReference type="GO" id="GO:0008270">
    <property type="term" value="F:zinc ion binding"/>
    <property type="evidence" value="ECO:0007669"/>
    <property type="project" value="UniProtKB-KW"/>
</dbReference>
<dbReference type="InterPro" id="IPR002867">
    <property type="entry name" value="IBR_dom"/>
</dbReference>
<evidence type="ECO:0000256" key="12">
    <source>
        <dbReference type="PROSITE-ProRule" id="PRU00175"/>
    </source>
</evidence>
<organism evidence="15 16">
    <name type="scientific">Lithospermum erythrorhizon</name>
    <name type="common">Purple gromwell</name>
    <name type="synonym">Lithospermum officinale var. erythrorhizon</name>
    <dbReference type="NCBI Taxonomy" id="34254"/>
    <lineage>
        <taxon>Eukaryota</taxon>
        <taxon>Viridiplantae</taxon>
        <taxon>Streptophyta</taxon>
        <taxon>Embryophyta</taxon>
        <taxon>Tracheophyta</taxon>
        <taxon>Spermatophyta</taxon>
        <taxon>Magnoliopsida</taxon>
        <taxon>eudicotyledons</taxon>
        <taxon>Gunneridae</taxon>
        <taxon>Pentapetalae</taxon>
        <taxon>asterids</taxon>
        <taxon>lamiids</taxon>
        <taxon>Boraginales</taxon>
        <taxon>Boraginaceae</taxon>
        <taxon>Boraginoideae</taxon>
        <taxon>Lithospermeae</taxon>
        <taxon>Lithospermum</taxon>
    </lineage>
</organism>
<dbReference type="GO" id="GO:0061630">
    <property type="term" value="F:ubiquitin protein ligase activity"/>
    <property type="evidence" value="ECO:0007669"/>
    <property type="project" value="UniProtKB-EC"/>
</dbReference>
<comment type="catalytic activity">
    <reaction evidence="1">
        <text>[E2 ubiquitin-conjugating enzyme]-S-ubiquitinyl-L-cysteine + [acceptor protein]-L-lysine = [E2 ubiquitin-conjugating enzyme]-L-cysteine + [acceptor protein]-N(6)-ubiquitinyl-L-lysine.</text>
        <dbReference type="EC" id="2.3.2.31"/>
    </reaction>
</comment>
<dbReference type="EMBL" id="BAABME010000231">
    <property type="protein sequence ID" value="GAA0140915.1"/>
    <property type="molecule type" value="Genomic_DNA"/>
</dbReference>
<evidence type="ECO:0000256" key="8">
    <source>
        <dbReference type="ARBA" id="ARBA00022737"/>
    </source>
</evidence>
<keyword evidence="16" id="KW-1185">Reference proteome</keyword>
<evidence type="ECO:0000256" key="6">
    <source>
        <dbReference type="ARBA" id="ARBA00022679"/>
    </source>
</evidence>
<keyword evidence="8" id="KW-0677">Repeat</keyword>
<evidence type="ECO:0000256" key="3">
    <source>
        <dbReference type="ARBA" id="ARBA00003976"/>
    </source>
</evidence>
<dbReference type="CDD" id="cd22584">
    <property type="entry name" value="Rcat_RBR_unk"/>
    <property type="match status" value="1"/>
</dbReference>
<dbReference type="InterPro" id="IPR044066">
    <property type="entry name" value="TRIAD_supradom"/>
</dbReference>
<dbReference type="PROSITE" id="PS00518">
    <property type="entry name" value="ZF_RING_1"/>
    <property type="match status" value="1"/>
</dbReference>
<dbReference type="InterPro" id="IPR001841">
    <property type="entry name" value="Znf_RING"/>
</dbReference>
<dbReference type="GO" id="GO:0016567">
    <property type="term" value="P:protein ubiquitination"/>
    <property type="evidence" value="ECO:0007669"/>
    <property type="project" value="InterPro"/>
</dbReference>
<dbReference type="SMART" id="SM00184">
    <property type="entry name" value="RING"/>
    <property type="match status" value="2"/>
</dbReference>
<dbReference type="AlphaFoldDB" id="A0AAV3NS87"/>
<gene>
    <name evidence="15" type="ORF">LIER_02178</name>
</gene>
<protein>
    <recommendedName>
        <fullName evidence="5">RBR-type E3 ubiquitin transferase</fullName>
        <ecNumber evidence="5">2.3.2.31</ecNumber>
    </recommendedName>
</protein>
<dbReference type="InterPro" id="IPR013083">
    <property type="entry name" value="Znf_RING/FYVE/PHD"/>
</dbReference>
<evidence type="ECO:0000256" key="9">
    <source>
        <dbReference type="ARBA" id="ARBA00022771"/>
    </source>
</evidence>
<evidence type="ECO:0000259" key="14">
    <source>
        <dbReference type="PROSITE" id="PS51873"/>
    </source>
</evidence>
<dbReference type="InterPro" id="IPR031127">
    <property type="entry name" value="E3_UB_ligase_RBR"/>
</dbReference>
<dbReference type="PROSITE" id="PS50089">
    <property type="entry name" value="ZF_RING_2"/>
    <property type="match status" value="1"/>
</dbReference>
<name>A0AAV3NS87_LITER</name>
<dbReference type="Gene3D" id="1.20.120.1750">
    <property type="match status" value="1"/>
</dbReference>
<evidence type="ECO:0000259" key="13">
    <source>
        <dbReference type="PROSITE" id="PS50089"/>
    </source>
</evidence>
<dbReference type="PANTHER" id="PTHR11685">
    <property type="entry name" value="RBR FAMILY RING FINGER AND IBR DOMAIN-CONTAINING"/>
    <property type="match status" value="1"/>
</dbReference>
<accession>A0AAV3NS87</accession>
<dbReference type="GO" id="GO:0016874">
    <property type="term" value="F:ligase activity"/>
    <property type="evidence" value="ECO:0007669"/>
    <property type="project" value="UniProtKB-KW"/>
</dbReference>
<keyword evidence="6" id="KW-0808">Transferase</keyword>
<dbReference type="Gene3D" id="3.30.40.10">
    <property type="entry name" value="Zinc/RING finger domain, C3HC4 (zinc finger)"/>
    <property type="match status" value="1"/>
</dbReference>
<keyword evidence="10" id="KW-0833">Ubl conjugation pathway</keyword>
<comment type="similarity">
    <text evidence="4">Belongs to the RBR family. Ariadne subfamily.</text>
</comment>
<evidence type="ECO:0000256" key="10">
    <source>
        <dbReference type="ARBA" id="ARBA00022786"/>
    </source>
</evidence>
<evidence type="ECO:0000256" key="1">
    <source>
        <dbReference type="ARBA" id="ARBA00001798"/>
    </source>
</evidence>
<evidence type="ECO:0000313" key="16">
    <source>
        <dbReference type="Proteomes" id="UP001454036"/>
    </source>
</evidence>
<dbReference type="PROSITE" id="PS51873">
    <property type="entry name" value="TRIAD"/>
    <property type="match status" value="1"/>
</dbReference>
<dbReference type="CDD" id="cd22582">
    <property type="entry name" value="BRcat_RBR_unk"/>
    <property type="match status" value="1"/>
</dbReference>
<dbReference type="Proteomes" id="UP001454036">
    <property type="component" value="Unassembled WGS sequence"/>
</dbReference>
<feature type="domain" description="RING-type" evidence="14">
    <location>
        <begin position="117"/>
        <end position="324"/>
    </location>
</feature>
<sequence length="324" mass="37260">MASDNVEIVEIDDVDDNDDLLCLSGSSKKNPILLEVSDDEEPKGVSDLNVEFIDVEPSPVFSTGRLKRAFDLNLDYIEDEVHLIDDLPPPRKRNKCETSLSKIDHDDGDLDSTIMLDTFKCEICVDDKPMYELFVIKSCNHHYCSECITRYVASKLDDNIPHITCPTTECKGLLDLEECQEILPAQVFDRWGDALCESLFPASQKVYCPYKTCSGLLIDDCKRGKRVIKKSECLHCKRLFCFQCRSPWHEKINCEEFLKLNKDGFEAEDIMLMKLAKTKKWQRCPICKFYVQRNRGCPHMSCRCGHQFCYRCGVDWPQCNGSCK</sequence>
<feature type="domain" description="RING-type" evidence="13">
    <location>
        <begin position="121"/>
        <end position="169"/>
    </location>
</feature>
<evidence type="ECO:0000256" key="2">
    <source>
        <dbReference type="ARBA" id="ARBA00001947"/>
    </source>
</evidence>
<dbReference type="FunFam" id="3.30.40.10:FF:000230">
    <property type="entry name" value="RBR-type E3 ubiquitin transferase"/>
    <property type="match status" value="1"/>
</dbReference>